<sequence length="457" mass="49518">MVGQSKRSPRLIFVGQPRNPDQRFIFAAKLGAIVMDYINSCRLNSRQVRSRGGASRSRFTTAPQILVPNPGGIKALTDLGRACRFRKTTGDFPVPAVVPEMGRWLTFLTNSAEQAGTSMLLAVTELLTEHWATGQSTLEDQNLASVLAWISPPDELTVAQALLDAENSIICPPAGPITSPDFDNHQLHSAIKEFDAARVSGDRLAIDAAEEELHDLIGGQIKPTWRMMWDAIALLRGVSEAPGAAKRFDRDCGSFTNFSDYQESGTALPQRARDHAVGAARRLSQLEQAIENFAAERAFDDPFVLADRRSIGEAFAGIVESAAADRVITSAKNRRIARPLVTIRTLDPTRLPDGTMLISPEMATGHKAVIVSTELDGDTSLVTVEINGGMGRSLTPQPGSVPEVGRRIAYLPDPGWRSTPTFPDPDATPWTHTDTSAPDLDISNSDTANAEVWGNDD</sequence>
<feature type="region of interest" description="Disordered" evidence="1">
    <location>
        <begin position="412"/>
        <end position="457"/>
    </location>
</feature>
<proteinExistence type="predicted"/>
<evidence type="ECO:0000313" key="3">
    <source>
        <dbReference type="Proteomes" id="UP000586827"/>
    </source>
</evidence>
<comment type="caution">
    <text evidence="2">The sequence shown here is derived from an EMBL/GenBank/DDBJ whole genome shotgun (WGS) entry which is preliminary data.</text>
</comment>
<feature type="compositionally biased region" description="Polar residues" evidence="1">
    <location>
        <begin position="430"/>
        <end position="448"/>
    </location>
</feature>
<organism evidence="2 3">
    <name type="scientific">Nocardia uniformis</name>
    <dbReference type="NCBI Taxonomy" id="53432"/>
    <lineage>
        <taxon>Bacteria</taxon>
        <taxon>Bacillati</taxon>
        <taxon>Actinomycetota</taxon>
        <taxon>Actinomycetes</taxon>
        <taxon>Mycobacteriales</taxon>
        <taxon>Nocardiaceae</taxon>
        <taxon>Nocardia</taxon>
    </lineage>
</organism>
<gene>
    <name evidence="2" type="ORF">HLB23_40620</name>
</gene>
<evidence type="ECO:0000313" key="2">
    <source>
        <dbReference type="EMBL" id="NNH76081.1"/>
    </source>
</evidence>
<dbReference type="Proteomes" id="UP000586827">
    <property type="component" value="Unassembled WGS sequence"/>
</dbReference>
<dbReference type="AlphaFoldDB" id="A0A849CL49"/>
<reference evidence="2 3" key="1">
    <citation type="submission" date="2020-05" db="EMBL/GenBank/DDBJ databases">
        <title>MicrobeNet Type strains.</title>
        <authorList>
            <person name="Nicholson A.C."/>
        </authorList>
    </citation>
    <scope>NUCLEOTIDE SEQUENCE [LARGE SCALE GENOMIC DNA]</scope>
    <source>
        <strain evidence="2 3">JCM 3224</strain>
    </source>
</reference>
<name>A0A849CL49_9NOCA</name>
<keyword evidence="3" id="KW-1185">Reference proteome</keyword>
<evidence type="ECO:0000256" key="1">
    <source>
        <dbReference type="SAM" id="MobiDB-lite"/>
    </source>
</evidence>
<accession>A0A849CL49</accession>
<dbReference type="RefSeq" id="WP_170264467.1">
    <property type="nucleotide sequence ID" value="NZ_JABELX010000037.1"/>
</dbReference>
<protein>
    <submittedName>
        <fullName evidence="2">Uncharacterized protein</fullName>
    </submittedName>
</protein>
<dbReference type="EMBL" id="JABELX010000037">
    <property type="protein sequence ID" value="NNH76081.1"/>
    <property type="molecule type" value="Genomic_DNA"/>
</dbReference>